<feature type="region of interest" description="Disordered" evidence="1">
    <location>
        <begin position="866"/>
        <end position="886"/>
    </location>
</feature>
<dbReference type="Pfam" id="PF23639">
    <property type="entry name" value="DUF7146"/>
    <property type="match status" value="1"/>
</dbReference>
<evidence type="ECO:0000259" key="2">
    <source>
        <dbReference type="Pfam" id="PF13362"/>
    </source>
</evidence>
<sequence>MSLSRKTRLARLMGLKTREYRHFEQLKAKRSYANARREAFLTKPREAAEPAYPELAAVFGVEEEALTFYSELLSALPHTTGSESRNALRAKAIAIEALRALDRETPVSPFKPEGRQEEAHLIIGEECQTLRRGLRRDFKAVAAANPDTNREAQARFLALSLAFFADEKKALAQHPELTPLLTVKKQAKRAFSQWVVPDLVDKAIKDCLSRAIKDIARGLPLPNAEELSLEAKRLRTSFIGLQQAFPSALKKEKKPYQYKGVNYLRDLLGKNGVKQGFWPYSPDLLQETARIEAIDSHLRNEQREAAFNALPKEDALTLFPELNPLYEKFESACRFYGEKVPTEVALKAAHLLVAPDFKRIAQGEVLEAVSEVTTSVHEALLAKALKRPARFKEKSAGLTEGLARFKRFQAALISTALPEAANEEGLQSLASANEGWPVPEASAVSKLAANEAKVSSKDLSEDLNAPVEQPAADELAALAFEDEPPPVTDETKGAAFIDLESLRATAAALDLDALLQGSVKTAVQTMETDAKQWDINAITAGLKSQCEALVTALLGEPLLHDKNQLRFGSNKGSLIVTIKGEKQGLWFDHQTGVGGNLLQLIQQEKQLSFKQALDFAGDFLKLSPEPAFKTQIDLSDMPHLDESRQKSLRYARELANASLPLKGSLGEVYLAKTRGIDTSRCSDSIRFLPALREPDSGQLHPALLLVGKNLNGRVQGVQAIFLDSTGKKLACPNPKRSYGLIKGAAVVLSIGESGLYGLAEGAETGLSVATAFKDLTILAALGSITNVSAMPFEASGNTFIVFSDHDSPDNKSVKKGVNHAADELVAKGFNVLIAKPGRPGKDFNDVLCEQGIDGVKAQARTLSLYSPEAPQHPNLPAHSLNRQRTKKKVLEQELDF</sequence>
<feature type="domain" description="DUF7146" evidence="3">
    <location>
        <begin position="646"/>
        <end position="748"/>
    </location>
</feature>
<reference evidence="4 5" key="1">
    <citation type="submission" date="2018-06" db="EMBL/GenBank/DDBJ databases">
        <authorList>
            <consortium name="Pathogen Informatics"/>
            <person name="Doyle S."/>
        </authorList>
    </citation>
    <scope>NUCLEOTIDE SEQUENCE [LARGE SCALE GENOMIC DNA]</scope>
    <source>
        <strain evidence="4 5">NCTC11978</strain>
    </source>
</reference>
<dbReference type="AlphaFoldDB" id="A0A378KLF2"/>
<proteinExistence type="predicted"/>
<dbReference type="Proteomes" id="UP000254033">
    <property type="component" value="Unassembled WGS sequence"/>
</dbReference>
<dbReference type="Pfam" id="PF13362">
    <property type="entry name" value="Toprim_3"/>
    <property type="match status" value="1"/>
</dbReference>
<gene>
    <name evidence="4" type="ORF">NCTC11978_03349</name>
</gene>
<evidence type="ECO:0000256" key="1">
    <source>
        <dbReference type="SAM" id="MobiDB-lite"/>
    </source>
</evidence>
<evidence type="ECO:0000313" key="4">
    <source>
        <dbReference type="EMBL" id="STX88332.1"/>
    </source>
</evidence>
<dbReference type="RefSeq" id="WP_115176540.1">
    <property type="nucleotide sequence ID" value="NZ_UGNY01000002.1"/>
</dbReference>
<organism evidence="4 5">
    <name type="scientific">Legionella feeleii</name>
    <dbReference type="NCBI Taxonomy" id="453"/>
    <lineage>
        <taxon>Bacteria</taxon>
        <taxon>Pseudomonadati</taxon>
        <taxon>Pseudomonadota</taxon>
        <taxon>Gammaproteobacteria</taxon>
        <taxon>Legionellales</taxon>
        <taxon>Legionellaceae</taxon>
        <taxon>Legionella</taxon>
    </lineage>
</organism>
<evidence type="ECO:0000313" key="5">
    <source>
        <dbReference type="Proteomes" id="UP000254033"/>
    </source>
</evidence>
<evidence type="ECO:0000259" key="3">
    <source>
        <dbReference type="Pfam" id="PF23639"/>
    </source>
</evidence>
<dbReference type="InterPro" id="IPR006171">
    <property type="entry name" value="TOPRIM_dom"/>
</dbReference>
<dbReference type="EMBL" id="UGNY01000002">
    <property type="protein sequence ID" value="STX88332.1"/>
    <property type="molecule type" value="Genomic_DNA"/>
</dbReference>
<protein>
    <submittedName>
        <fullName evidence="4">Conjugative transfer relaxase protein TraI</fullName>
    </submittedName>
</protein>
<feature type="domain" description="Toprim" evidence="2">
    <location>
        <begin position="758"/>
        <end position="853"/>
    </location>
</feature>
<dbReference type="InterPro" id="IPR055570">
    <property type="entry name" value="DUF7146"/>
</dbReference>
<accession>A0A378KLF2</accession>
<name>A0A378KLF2_9GAMM</name>